<dbReference type="GO" id="GO:0009330">
    <property type="term" value="C:DNA topoisomerase type II (double strand cut, ATP-hydrolyzing) complex"/>
    <property type="evidence" value="ECO:0007669"/>
    <property type="project" value="TreeGrafter"/>
</dbReference>
<dbReference type="SUPFAM" id="SSF56719">
    <property type="entry name" value="Type II DNA topoisomerase"/>
    <property type="match status" value="1"/>
</dbReference>
<dbReference type="InterPro" id="IPR013760">
    <property type="entry name" value="Topo_IIA-like_dom_sf"/>
</dbReference>
<dbReference type="Pfam" id="PF00521">
    <property type="entry name" value="DNA_topoisoIV"/>
    <property type="match status" value="1"/>
</dbReference>
<evidence type="ECO:0000259" key="5">
    <source>
        <dbReference type="PROSITE" id="PS52040"/>
    </source>
</evidence>
<evidence type="ECO:0000256" key="4">
    <source>
        <dbReference type="ARBA" id="ARBA00023235"/>
    </source>
</evidence>
<feature type="non-terminal residue" evidence="6">
    <location>
        <position position="256"/>
    </location>
</feature>
<dbReference type="GO" id="GO:0003918">
    <property type="term" value="F:DNA topoisomerase type II (double strand cut, ATP-hydrolyzing) activity"/>
    <property type="evidence" value="ECO:0007669"/>
    <property type="project" value="InterPro"/>
</dbReference>
<dbReference type="AlphaFoldDB" id="A0A382ZM65"/>
<evidence type="ECO:0000256" key="2">
    <source>
        <dbReference type="ARBA" id="ARBA00023029"/>
    </source>
</evidence>
<gene>
    <name evidence="6" type="ORF">METZ01_LOCUS449367</name>
</gene>
<dbReference type="Gene3D" id="3.30.1360.40">
    <property type="match status" value="1"/>
</dbReference>
<dbReference type="GO" id="GO:0003677">
    <property type="term" value="F:DNA binding"/>
    <property type="evidence" value="ECO:0007669"/>
    <property type="project" value="UniProtKB-KW"/>
</dbReference>
<keyword evidence="2" id="KW-0799">Topoisomerase</keyword>
<keyword evidence="3" id="KW-0238">DNA-binding</keyword>
<dbReference type="Gene3D" id="3.90.199.10">
    <property type="entry name" value="Topoisomerase II, domain 5"/>
    <property type="match status" value="1"/>
</dbReference>
<sequence length="256" mass="27972">DALVNMGQKDLLIDTQGNWGDTRTGDSAAASRYIEARLSTFSMAVAFNKDVTEWQASYDGRKQEPVTIPMKFPMLLAQGVEGIAVGLSTKIMPHNFCELIKGSIDILKEKSPKILPDFTSGGMGDFTQYNSGSKGGKIRLRSQIDVMDKSTLAIKSVPYNTTTSSLIDSILKANDSGKIKIRKVEDNTASDVEILVYLKQGVSPDVTLDALYAFTSCEVSISPNCCVIIEKKPCFTSITDILNSSTKHTVELLRQE</sequence>
<keyword evidence="4" id="KW-0413">Isomerase</keyword>
<comment type="similarity">
    <text evidence="1">Belongs to the type II topoisomerase GyrA/ParC subunit family.</text>
</comment>
<dbReference type="GO" id="GO:0005524">
    <property type="term" value="F:ATP binding"/>
    <property type="evidence" value="ECO:0007669"/>
    <property type="project" value="InterPro"/>
</dbReference>
<proteinExistence type="inferred from homology"/>
<evidence type="ECO:0000313" key="6">
    <source>
        <dbReference type="EMBL" id="SVD96513.1"/>
    </source>
</evidence>
<reference evidence="6" key="1">
    <citation type="submission" date="2018-05" db="EMBL/GenBank/DDBJ databases">
        <authorList>
            <person name="Lanie J.A."/>
            <person name="Ng W.-L."/>
            <person name="Kazmierczak K.M."/>
            <person name="Andrzejewski T.M."/>
            <person name="Davidsen T.M."/>
            <person name="Wayne K.J."/>
            <person name="Tettelin H."/>
            <person name="Glass J.I."/>
            <person name="Rusch D."/>
            <person name="Podicherti R."/>
            <person name="Tsui H.-C.T."/>
            <person name="Winkler M.E."/>
        </authorList>
    </citation>
    <scope>NUCLEOTIDE SEQUENCE</scope>
</reference>
<feature type="domain" description="Topo IIA-type catalytic" evidence="5">
    <location>
        <begin position="1"/>
        <end position="256"/>
    </location>
</feature>
<dbReference type="EMBL" id="UINC01185015">
    <property type="protein sequence ID" value="SVD96513.1"/>
    <property type="molecule type" value="Genomic_DNA"/>
</dbReference>
<dbReference type="PANTHER" id="PTHR43493:SF5">
    <property type="entry name" value="DNA GYRASE SUBUNIT A, CHLOROPLASTIC_MITOCHONDRIAL"/>
    <property type="match status" value="1"/>
</dbReference>
<name>A0A382ZM65_9ZZZZ</name>
<protein>
    <recommendedName>
        <fullName evidence="5">Topo IIA-type catalytic domain-containing protein</fullName>
    </recommendedName>
</protein>
<dbReference type="SMART" id="SM00434">
    <property type="entry name" value="TOP4c"/>
    <property type="match status" value="1"/>
</dbReference>
<dbReference type="PANTHER" id="PTHR43493">
    <property type="entry name" value="DNA GYRASE/TOPOISOMERASE SUBUNIT A"/>
    <property type="match status" value="1"/>
</dbReference>
<dbReference type="GO" id="GO:0006265">
    <property type="term" value="P:DNA topological change"/>
    <property type="evidence" value="ECO:0007669"/>
    <property type="project" value="InterPro"/>
</dbReference>
<dbReference type="InterPro" id="IPR002205">
    <property type="entry name" value="Topo_IIA_dom_A"/>
</dbReference>
<dbReference type="GO" id="GO:0005737">
    <property type="term" value="C:cytoplasm"/>
    <property type="evidence" value="ECO:0007669"/>
    <property type="project" value="TreeGrafter"/>
</dbReference>
<organism evidence="6">
    <name type="scientific">marine metagenome</name>
    <dbReference type="NCBI Taxonomy" id="408172"/>
    <lineage>
        <taxon>unclassified sequences</taxon>
        <taxon>metagenomes</taxon>
        <taxon>ecological metagenomes</taxon>
    </lineage>
</organism>
<dbReference type="PROSITE" id="PS52040">
    <property type="entry name" value="TOPO_IIA"/>
    <property type="match status" value="1"/>
</dbReference>
<accession>A0A382ZM65</accession>
<dbReference type="InterPro" id="IPR050220">
    <property type="entry name" value="Type_II_DNA_Topoisomerases"/>
</dbReference>
<dbReference type="InterPro" id="IPR013758">
    <property type="entry name" value="Topo_IIA_A/C_ab"/>
</dbReference>
<feature type="non-terminal residue" evidence="6">
    <location>
        <position position="1"/>
    </location>
</feature>
<evidence type="ECO:0000256" key="3">
    <source>
        <dbReference type="ARBA" id="ARBA00023125"/>
    </source>
</evidence>
<evidence type="ECO:0000256" key="1">
    <source>
        <dbReference type="ARBA" id="ARBA00008263"/>
    </source>
</evidence>